<feature type="compositionally biased region" description="Low complexity" evidence="2">
    <location>
        <begin position="133"/>
        <end position="143"/>
    </location>
</feature>
<reference evidence="4" key="1">
    <citation type="journal article" date="2023" name="Plant J.">
        <title>The genome of the king protea, Protea cynaroides.</title>
        <authorList>
            <person name="Chang J."/>
            <person name="Duong T.A."/>
            <person name="Schoeman C."/>
            <person name="Ma X."/>
            <person name="Roodt D."/>
            <person name="Barker N."/>
            <person name="Li Z."/>
            <person name="Van de Peer Y."/>
            <person name="Mizrachi E."/>
        </authorList>
    </citation>
    <scope>NUCLEOTIDE SEQUENCE</scope>
    <source>
        <tissue evidence="4">Young leaves</tissue>
    </source>
</reference>
<dbReference type="OrthoDB" id="1939615at2759"/>
<dbReference type="InterPro" id="IPR005516">
    <property type="entry name" value="Remorin_C"/>
</dbReference>
<feature type="region of interest" description="Disordered" evidence="2">
    <location>
        <begin position="227"/>
        <end position="246"/>
    </location>
</feature>
<dbReference type="AlphaFoldDB" id="A0A9Q0KKK9"/>
<evidence type="ECO:0000256" key="1">
    <source>
        <dbReference type="ARBA" id="ARBA00005711"/>
    </source>
</evidence>
<protein>
    <recommendedName>
        <fullName evidence="3">Remorin C-terminal domain-containing protein</fullName>
    </recommendedName>
</protein>
<dbReference type="EMBL" id="JAMYWD010000005">
    <property type="protein sequence ID" value="KAJ4972221.1"/>
    <property type="molecule type" value="Genomic_DNA"/>
</dbReference>
<gene>
    <name evidence="4" type="ORF">NE237_005320</name>
</gene>
<evidence type="ECO:0000313" key="5">
    <source>
        <dbReference type="Proteomes" id="UP001141806"/>
    </source>
</evidence>
<accession>A0A9Q0KKK9</accession>
<comment type="similarity">
    <text evidence="1">Belongs to the remorin family.</text>
</comment>
<organism evidence="4 5">
    <name type="scientific">Protea cynaroides</name>
    <dbReference type="NCBI Taxonomy" id="273540"/>
    <lineage>
        <taxon>Eukaryota</taxon>
        <taxon>Viridiplantae</taxon>
        <taxon>Streptophyta</taxon>
        <taxon>Embryophyta</taxon>
        <taxon>Tracheophyta</taxon>
        <taxon>Spermatophyta</taxon>
        <taxon>Magnoliopsida</taxon>
        <taxon>Proteales</taxon>
        <taxon>Proteaceae</taxon>
        <taxon>Protea</taxon>
    </lineage>
</organism>
<feature type="domain" description="Remorin C-terminal" evidence="3">
    <location>
        <begin position="161"/>
        <end position="265"/>
    </location>
</feature>
<proteinExistence type="inferred from homology"/>
<dbReference type="Proteomes" id="UP001141806">
    <property type="component" value="Unassembled WGS sequence"/>
</dbReference>
<feature type="region of interest" description="Disordered" evidence="2">
    <location>
        <begin position="1"/>
        <end position="63"/>
    </location>
</feature>
<feature type="region of interest" description="Disordered" evidence="2">
    <location>
        <begin position="119"/>
        <end position="144"/>
    </location>
</feature>
<evidence type="ECO:0000259" key="3">
    <source>
        <dbReference type="Pfam" id="PF03763"/>
    </source>
</evidence>
<name>A0A9Q0KKK9_9MAGN</name>
<dbReference type="PANTHER" id="PTHR31775:SF5">
    <property type="entry name" value="REMORIN 1.4"/>
    <property type="match status" value="1"/>
</dbReference>
<sequence>MSRAVDPRGSTSNGGGEDQEQDDDQVREIHALTPSRPPPPPSQSRRSDFWETGSDHSINSGENFATMSGEFHALVLAGSMIAGNANRENEGVNYTGNNNNLARIGEDDHDVPYQETNPLAIVPDSSPLEGLPSSPRITSGSSSANCGISEDVSLERVKQEEIESKISAWQTAKIAKVNNKFKREDSIINGCETEQVQKAQSAFKKVERKLEEKREKTLEKMRNNIAKAHRKAEEKRASAIAKRGTKVAKTHELANMMRAVGKVPTRHSFF</sequence>
<dbReference type="PANTHER" id="PTHR31775">
    <property type="entry name" value="OS02G0117200 PROTEIN"/>
    <property type="match status" value="1"/>
</dbReference>
<keyword evidence="5" id="KW-1185">Reference proteome</keyword>
<dbReference type="Pfam" id="PF03763">
    <property type="entry name" value="Remorin_C"/>
    <property type="match status" value="1"/>
</dbReference>
<evidence type="ECO:0000256" key="2">
    <source>
        <dbReference type="SAM" id="MobiDB-lite"/>
    </source>
</evidence>
<evidence type="ECO:0000313" key="4">
    <source>
        <dbReference type="EMBL" id="KAJ4972221.1"/>
    </source>
</evidence>
<comment type="caution">
    <text evidence="4">The sequence shown here is derived from an EMBL/GenBank/DDBJ whole genome shotgun (WGS) entry which is preliminary data.</text>
</comment>